<dbReference type="AlphaFoldDB" id="A0AAT9GWK8"/>
<dbReference type="RefSeq" id="WP_369616847.1">
    <property type="nucleotide sequence ID" value="NZ_AP031573.1"/>
</dbReference>
<protein>
    <submittedName>
        <fullName evidence="1">Uncharacterized protein</fullName>
    </submittedName>
</protein>
<reference evidence="1" key="1">
    <citation type="submission" date="2024-05" db="EMBL/GenBank/DDBJ databases">
        <title>Whole-Genome Sequence of CFS9, a Potential Fish Probiotic Isolated from the Body Surface of Silurus asotus.</title>
        <authorList>
            <person name="Kojima M."/>
            <person name="Tobioka K."/>
            <person name="Yokota K."/>
            <person name="Nakatani H."/>
            <person name="Hori K."/>
            <person name="Tamaru Y."/>
            <person name="Okazaki F."/>
        </authorList>
    </citation>
    <scope>NUCLEOTIDE SEQUENCE</scope>
    <source>
        <strain evidence="1">CFS9</strain>
    </source>
</reference>
<proteinExistence type="predicted"/>
<sequence>MDKISIYLEQKYWKHTVAEEQECTIIGFRLAVLEAKSGKIAQNNGFLIRP</sequence>
<evidence type="ECO:0000313" key="1">
    <source>
        <dbReference type="EMBL" id="BFM41582.1"/>
    </source>
</evidence>
<name>A0AAT9GWK8_9FLAO</name>
<gene>
    <name evidence="1" type="ORF">CFS9_02230</name>
</gene>
<accession>A0AAT9GWK8</accession>
<dbReference type="EMBL" id="AP031573">
    <property type="protein sequence ID" value="BFM41582.1"/>
    <property type="molecule type" value="Genomic_DNA"/>
</dbReference>
<organism evidence="1">
    <name type="scientific">Flavobacterium sp. CFS9</name>
    <dbReference type="NCBI Taxonomy" id="3143118"/>
    <lineage>
        <taxon>Bacteria</taxon>
        <taxon>Pseudomonadati</taxon>
        <taxon>Bacteroidota</taxon>
        <taxon>Flavobacteriia</taxon>
        <taxon>Flavobacteriales</taxon>
        <taxon>Flavobacteriaceae</taxon>
        <taxon>Flavobacterium</taxon>
    </lineage>
</organism>